<dbReference type="EMBL" id="JAGFBF010000005">
    <property type="protein sequence ID" value="MBO2990438.1"/>
    <property type="molecule type" value="Genomic_DNA"/>
</dbReference>
<evidence type="ECO:0000259" key="1">
    <source>
        <dbReference type="Pfam" id="PF06983"/>
    </source>
</evidence>
<dbReference type="Gene3D" id="3.10.180.10">
    <property type="entry name" value="2,3-Dihydroxybiphenyl 1,2-Dioxygenase, domain 1"/>
    <property type="match status" value="1"/>
</dbReference>
<name>A0A939QFU3_9MICO</name>
<feature type="domain" description="PhnB-like" evidence="1">
    <location>
        <begin position="155"/>
        <end position="276"/>
    </location>
</feature>
<gene>
    <name evidence="2" type="ORF">J4H85_10585</name>
</gene>
<comment type="caution">
    <text evidence="2">The sequence shown here is derived from an EMBL/GenBank/DDBJ whole genome shotgun (WGS) entry which is preliminary data.</text>
</comment>
<evidence type="ECO:0000313" key="3">
    <source>
        <dbReference type="Proteomes" id="UP000668403"/>
    </source>
</evidence>
<dbReference type="Pfam" id="PF06983">
    <property type="entry name" value="3-dmu-9_3-mt"/>
    <property type="match status" value="2"/>
</dbReference>
<dbReference type="Proteomes" id="UP000668403">
    <property type="component" value="Unassembled WGS sequence"/>
</dbReference>
<dbReference type="SUPFAM" id="SSF54593">
    <property type="entry name" value="Glyoxalase/Bleomycin resistance protein/Dihydroxybiphenyl dioxygenase"/>
    <property type="match status" value="2"/>
</dbReference>
<dbReference type="RefSeq" id="WP_208239414.1">
    <property type="nucleotide sequence ID" value="NZ_BAAAQU010000002.1"/>
</dbReference>
<organism evidence="2 3">
    <name type="scientific">Leucobacter tardus</name>
    <dbReference type="NCBI Taxonomy" id="501483"/>
    <lineage>
        <taxon>Bacteria</taxon>
        <taxon>Bacillati</taxon>
        <taxon>Actinomycetota</taxon>
        <taxon>Actinomycetes</taxon>
        <taxon>Micrococcales</taxon>
        <taxon>Microbacteriaceae</taxon>
        <taxon>Leucobacter</taxon>
    </lineage>
</organism>
<protein>
    <submittedName>
        <fullName evidence="2">VOC family protein</fullName>
    </submittedName>
</protein>
<dbReference type="InterPro" id="IPR029068">
    <property type="entry name" value="Glyas_Bleomycin-R_OHBP_Dase"/>
</dbReference>
<sequence>MQKIVPNIWCNGNAEEVGDFYASVFPTAQVAVESRYPEEGLLDFQQPLAGQPLTVGLNIAGTRIVLINAGDEFAPNPSVSFMLNFDPLLFDARESAARARLDEVWAALNAEGSILMPLQEYPFSRRYGWVQDRFGVSWQLMLSDPAGDPRPFLLPSLLYCGPAQGLAARAVDHYIEVFKEAGTEAELGMRVRYPEPDGPATTDSVMFSDFRLGDQWFTAMDSGIAQPFSFTCGMSLEVNCADQTEIDHFWDRLSAVPEAEQCGWLADLAGLSWQIVPARMGEIMQAPGAFDRMMPMKKLVIAELEGASAD</sequence>
<accession>A0A939QFU3</accession>
<dbReference type="PANTHER" id="PTHR33990">
    <property type="entry name" value="PROTEIN YJDN-RELATED"/>
    <property type="match status" value="1"/>
</dbReference>
<dbReference type="InterPro" id="IPR028973">
    <property type="entry name" value="PhnB-like"/>
</dbReference>
<reference evidence="2" key="1">
    <citation type="submission" date="2021-03" db="EMBL/GenBank/DDBJ databases">
        <title>Leucobacter chromiisoli sp. nov., isolated from chromium-containing soil of chemical plant.</title>
        <authorList>
            <person name="Xu Z."/>
        </authorList>
    </citation>
    <scope>NUCLEOTIDE SEQUENCE</scope>
    <source>
        <strain evidence="2">K 70/01</strain>
    </source>
</reference>
<proteinExistence type="predicted"/>
<evidence type="ECO:0000313" key="2">
    <source>
        <dbReference type="EMBL" id="MBO2990438.1"/>
    </source>
</evidence>
<dbReference type="CDD" id="cd06588">
    <property type="entry name" value="PhnB_like"/>
    <property type="match status" value="1"/>
</dbReference>
<feature type="domain" description="PhnB-like" evidence="1">
    <location>
        <begin position="2"/>
        <end position="140"/>
    </location>
</feature>
<dbReference type="AlphaFoldDB" id="A0A939QFU3"/>
<keyword evidence="3" id="KW-1185">Reference proteome</keyword>
<dbReference type="Gene3D" id="3.30.720.100">
    <property type="match status" value="1"/>
</dbReference>
<dbReference type="Gene3D" id="3.30.720.110">
    <property type="match status" value="1"/>
</dbReference>